<evidence type="ECO:0000256" key="3">
    <source>
        <dbReference type="SAM" id="MobiDB-lite"/>
    </source>
</evidence>
<gene>
    <name evidence="4" type="ORF">M441DRAFT_151783</name>
</gene>
<reference evidence="4 5" key="1">
    <citation type="submission" date="2016-07" db="EMBL/GenBank/DDBJ databases">
        <title>Multiple horizontal gene transfer events from other fungi enriched the ability of initially mycotrophic Trichoderma (Ascomycota) to feed on dead plant biomass.</title>
        <authorList>
            <consortium name="DOE Joint Genome Institute"/>
            <person name="Aerts A."/>
            <person name="Atanasova L."/>
            <person name="Chenthamara K."/>
            <person name="Zhang J."/>
            <person name="Grujic M."/>
            <person name="Henrissat B."/>
            <person name="Kuo A."/>
            <person name="Salamov A."/>
            <person name="Lipzen A."/>
            <person name="Labutti K."/>
            <person name="Barry K."/>
            <person name="Miao Y."/>
            <person name="Rahimi M.J."/>
            <person name="Shen Q."/>
            <person name="Grigoriev I.V."/>
            <person name="Kubicek C.P."/>
            <person name="Druzhinina I.S."/>
        </authorList>
    </citation>
    <scope>NUCLEOTIDE SEQUENCE [LARGE SCALE GENOMIC DNA]</scope>
    <source>
        <strain evidence="4 5">CBS 433.97</strain>
    </source>
</reference>
<dbReference type="PRINTS" id="PR00081">
    <property type="entry name" value="GDHRDH"/>
</dbReference>
<protein>
    <submittedName>
        <fullName evidence="4">Uncharacterized protein</fullName>
    </submittedName>
</protein>
<dbReference type="InterPro" id="IPR002347">
    <property type="entry name" value="SDR_fam"/>
</dbReference>
<name>A0A2T3YU70_TRIA4</name>
<keyword evidence="5" id="KW-1185">Reference proteome</keyword>
<dbReference type="PANTHER" id="PTHR42901">
    <property type="entry name" value="ALCOHOL DEHYDROGENASE"/>
    <property type="match status" value="1"/>
</dbReference>
<evidence type="ECO:0000256" key="2">
    <source>
        <dbReference type="ARBA" id="ARBA00023002"/>
    </source>
</evidence>
<comment type="similarity">
    <text evidence="1">Belongs to the short-chain dehydrogenases/reductases (SDR) family.</text>
</comment>
<dbReference type="EMBL" id="KZ679271">
    <property type="protein sequence ID" value="PTB36122.1"/>
    <property type="molecule type" value="Genomic_DNA"/>
</dbReference>
<dbReference type="AlphaFoldDB" id="A0A2T3YU70"/>
<sequence>MAAPFPSPTQQWHSTAYSEIDPKRPELSAKGKNVLITGGGIGIGASVVRSFAEAGASTISILGRTENALIKTKENIETEFKSTKVIVLVADITDELSVTKAFNSFKSSVGLIDVLVHNAAYMSDLVPIHDAEVGEWFKSFEINVKGAFLVTKAFLPLEAENAVLVAMGTGAMSFLMPKSSSYLTSKLAESRFFEHVQAENPHIRVHNVHPGGIQTRMADKTQAAGMTIPMDDISLSGDFAVWLASPEAAFTKGKFLWASWDVAELKSQSDKLLETSYLSMGVVLDGFPFGK</sequence>
<dbReference type="Proteomes" id="UP000240493">
    <property type="component" value="Unassembled WGS sequence"/>
</dbReference>
<proteinExistence type="inferred from homology"/>
<dbReference type="OrthoDB" id="1933717at2759"/>
<feature type="region of interest" description="Disordered" evidence="3">
    <location>
        <begin position="1"/>
        <end position="20"/>
    </location>
</feature>
<dbReference type="CDD" id="cd05233">
    <property type="entry name" value="SDR_c"/>
    <property type="match status" value="1"/>
</dbReference>
<feature type="compositionally biased region" description="Polar residues" evidence="3">
    <location>
        <begin position="8"/>
        <end position="17"/>
    </location>
</feature>
<dbReference type="InterPro" id="IPR036291">
    <property type="entry name" value="NAD(P)-bd_dom_sf"/>
</dbReference>
<evidence type="ECO:0000313" key="5">
    <source>
        <dbReference type="Proteomes" id="UP000240493"/>
    </source>
</evidence>
<keyword evidence="2" id="KW-0560">Oxidoreductase</keyword>
<organism evidence="4 5">
    <name type="scientific">Trichoderma asperellum (strain ATCC 204424 / CBS 433.97 / NBRC 101777)</name>
    <dbReference type="NCBI Taxonomy" id="1042311"/>
    <lineage>
        <taxon>Eukaryota</taxon>
        <taxon>Fungi</taxon>
        <taxon>Dikarya</taxon>
        <taxon>Ascomycota</taxon>
        <taxon>Pezizomycotina</taxon>
        <taxon>Sordariomycetes</taxon>
        <taxon>Hypocreomycetidae</taxon>
        <taxon>Hypocreales</taxon>
        <taxon>Hypocreaceae</taxon>
        <taxon>Trichoderma</taxon>
    </lineage>
</organism>
<evidence type="ECO:0000313" key="4">
    <source>
        <dbReference type="EMBL" id="PTB36122.1"/>
    </source>
</evidence>
<dbReference type="Gene3D" id="3.40.50.720">
    <property type="entry name" value="NAD(P)-binding Rossmann-like Domain"/>
    <property type="match status" value="1"/>
</dbReference>
<dbReference type="PANTHER" id="PTHR42901:SF1">
    <property type="entry name" value="ALCOHOL DEHYDROGENASE"/>
    <property type="match status" value="1"/>
</dbReference>
<dbReference type="SUPFAM" id="SSF51735">
    <property type="entry name" value="NAD(P)-binding Rossmann-fold domains"/>
    <property type="match status" value="1"/>
</dbReference>
<accession>A0A2T3YU70</accession>
<evidence type="ECO:0000256" key="1">
    <source>
        <dbReference type="ARBA" id="ARBA00006484"/>
    </source>
</evidence>
<dbReference type="STRING" id="1042311.A0A2T3YU70"/>
<dbReference type="GO" id="GO:0016491">
    <property type="term" value="F:oxidoreductase activity"/>
    <property type="evidence" value="ECO:0007669"/>
    <property type="project" value="UniProtKB-KW"/>
</dbReference>
<dbReference type="Pfam" id="PF00106">
    <property type="entry name" value="adh_short"/>
    <property type="match status" value="1"/>
</dbReference>